<feature type="compositionally biased region" description="Low complexity" evidence="8">
    <location>
        <begin position="26"/>
        <end position="49"/>
    </location>
</feature>
<dbReference type="Proteomes" id="UP000189911">
    <property type="component" value="Chromosome F"/>
</dbReference>
<dbReference type="Gene3D" id="3.40.50.300">
    <property type="entry name" value="P-loop containing nucleotide triphosphate hydrolases"/>
    <property type="match status" value="1"/>
</dbReference>
<evidence type="ECO:0000259" key="9">
    <source>
        <dbReference type="Pfam" id="PF16575"/>
    </source>
</evidence>
<evidence type="ECO:0000256" key="2">
    <source>
        <dbReference type="ARBA" id="ARBA00018706"/>
    </source>
</evidence>
<sequence>MSYLSSKVELTFGPQYDQISKDDDSTTSSSGSEASSDSSNESLSSQKSASEYDDEEEEKESPGENLKDSFYTHKWEQFCPRVGVNCCPLNGSAQTLVIALKQGQDIMISGSFQIRIVKGGITYNEVHYNASRELISIWHPTCSSMSPISSSFYAGWDERNFLNNDITKTGIKHQEFECILLVSSRCSGLSNISRLNHVFKSLWVPQDYLFQGASSANSSFAILSRETMKDTTNILTLNISKAWSSKLSELSLFHKNNLHDMRVMVLGGKNSGKSTFLRLLLQKFLHTDTEEDEAIFYLDIDPGQTEFSRPDSISLTKIQKDVELGNPLGQSNDTPLTERYIGTSSPGTFPSQYLQEVNNLMSSFTDEQHMGTTLLNVPGWIKGFGIQILNTVIRGFKPTHIVIIDSDSRKQVFLNEFQIGPTFITPQRESYEPEISRIDGYHGSSASLIQSRFHASHLRQFRLLSHFHKTHSSKLQIEYNFTPMVNYAPLRVSFGVGKSIKAFMIEQNVEGWSDKDIKDALEGTIVGIYTTNEDFIVEQPNRIPIVRKAEKSAFTSLGLIHSINVRDSFINIYLPLHVKNIQEAGKSYWFLRRCKTETPLCELYPIDGSLAKDSDIDLPFISFKRPKKYEFIWKVRRNILRRGHSPK</sequence>
<dbReference type="GO" id="GO:0000448">
    <property type="term" value="P:cleavage in ITS2 between 5.8S rRNA and LSU-rRNA of tricistronic rRNA transcript (SSU-rRNA, 5.8S rRNA, LSU-rRNA)"/>
    <property type="evidence" value="ECO:0007669"/>
    <property type="project" value="TreeGrafter"/>
</dbReference>
<evidence type="ECO:0000256" key="8">
    <source>
        <dbReference type="SAM" id="MobiDB-lite"/>
    </source>
</evidence>
<keyword evidence="6" id="KW-0418">Kinase</keyword>
<evidence type="ECO:0000256" key="5">
    <source>
        <dbReference type="ARBA" id="ARBA00022741"/>
    </source>
</evidence>
<dbReference type="GO" id="GO:0051731">
    <property type="term" value="F:polynucleotide 5'-hydroxyl-kinase activity"/>
    <property type="evidence" value="ECO:0007669"/>
    <property type="project" value="InterPro"/>
</dbReference>
<feature type="region of interest" description="Disordered" evidence="8">
    <location>
        <begin position="14"/>
        <end position="66"/>
    </location>
</feature>
<dbReference type="GO" id="GO:0005524">
    <property type="term" value="F:ATP binding"/>
    <property type="evidence" value="ECO:0007669"/>
    <property type="project" value="UniProtKB-KW"/>
</dbReference>
<evidence type="ECO:0000256" key="6">
    <source>
        <dbReference type="ARBA" id="ARBA00022777"/>
    </source>
</evidence>
<dbReference type="InterPro" id="IPR027417">
    <property type="entry name" value="P-loop_NTPase"/>
</dbReference>
<keyword evidence="5" id="KW-0547">Nucleotide-binding</keyword>
<evidence type="ECO:0000313" key="10">
    <source>
        <dbReference type="EMBL" id="SCV00898.1"/>
    </source>
</evidence>
<evidence type="ECO:0000313" key="11">
    <source>
        <dbReference type="Proteomes" id="UP000189911"/>
    </source>
</evidence>
<accession>A0A1G4K9R6</accession>
<reference evidence="11" key="1">
    <citation type="submission" date="2016-03" db="EMBL/GenBank/DDBJ databases">
        <authorList>
            <person name="Devillers Hugo."/>
        </authorList>
    </citation>
    <scope>NUCLEOTIDE SEQUENCE [LARGE SCALE GENOMIC DNA]</scope>
</reference>
<dbReference type="PANTHER" id="PTHR12755:SF3">
    <property type="entry name" value="POLYNUCLEOTIDE 5'-HYDROXYL-KINASE NOL9"/>
    <property type="match status" value="1"/>
</dbReference>
<keyword evidence="7" id="KW-0067">ATP-binding</keyword>
<evidence type="ECO:0000256" key="4">
    <source>
        <dbReference type="ARBA" id="ARBA00022679"/>
    </source>
</evidence>
<gene>
    <name evidence="10" type="ORF">LANO_0F09120G</name>
</gene>
<keyword evidence="4" id="KW-0808">Transferase</keyword>
<dbReference type="AlphaFoldDB" id="A0A1G4K9R6"/>
<feature type="domain" description="Clp1 P-loop" evidence="9">
    <location>
        <begin position="267"/>
        <end position="421"/>
    </location>
</feature>
<dbReference type="Pfam" id="PF16575">
    <property type="entry name" value="CLP1_P"/>
    <property type="match status" value="1"/>
</dbReference>
<dbReference type="SUPFAM" id="SSF52540">
    <property type="entry name" value="P-loop containing nucleoside triphosphate hydrolases"/>
    <property type="match status" value="1"/>
</dbReference>
<evidence type="ECO:0000256" key="3">
    <source>
        <dbReference type="ARBA" id="ARBA00019824"/>
    </source>
</evidence>
<dbReference type="PANTHER" id="PTHR12755">
    <property type="entry name" value="CLEAVAGE/POLYADENYLATION FACTOR IA SUBUNIT CLP1P"/>
    <property type="match status" value="1"/>
</dbReference>
<dbReference type="OrthoDB" id="4054781at2759"/>
<comment type="similarity">
    <text evidence="1">Belongs to the Clp1 family. NOL9/GRC3 subfamily.</text>
</comment>
<name>A0A1G4K9R6_9SACH</name>
<proteinExistence type="inferred from homology"/>
<dbReference type="InterPro" id="IPR032319">
    <property type="entry name" value="CLP1_P"/>
</dbReference>
<protein>
    <recommendedName>
        <fullName evidence="3">Polynucleotide 5'-hydroxyl-kinase GRC3</fullName>
    </recommendedName>
    <alternativeName>
        <fullName evidence="2">Polynucleotide 5'-hydroxyl-kinase grc3</fullName>
    </alternativeName>
</protein>
<dbReference type="EMBL" id="LT598452">
    <property type="protein sequence ID" value="SCV00898.1"/>
    <property type="molecule type" value="Genomic_DNA"/>
</dbReference>
<dbReference type="InterPro" id="IPR045116">
    <property type="entry name" value="Clp1/Grc3"/>
</dbReference>
<organism evidence="10 11">
    <name type="scientific">Lachancea nothofagi CBS 11611</name>
    <dbReference type="NCBI Taxonomy" id="1266666"/>
    <lineage>
        <taxon>Eukaryota</taxon>
        <taxon>Fungi</taxon>
        <taxon>Dikarya</taxon>
        <taxon>Ascomycota</taxon>
        <taxon>Saccharomycotina</taxon>
        <taxon>Saccharomycetes</taxon>
        <taxon>Saccharomycetales</taxon>
        <taxon>Saccharomycetaceae</taxon>
        <taxon>Lachancea</taxon>
    </lineage>
</organism>
<evidence type="ECO:0000256" key="1">
    <source>
        <dbReference type="ARBA" id="ARBA00011003"/>
    </source>
</evidence>
<dbReference type="GO" id="GO:0005634">
    <property type="term" value="C:nucleus"/>
    <property type="evidence" value="ECO:0007669"/>
    <property type="project" value="TreeGrafter"/>
</dbReference>
<evidence type="ECO:0000256" key="7">
    <source>
        <dbReference type="ARBA" id="ARBA00022840"/>
    </source>
</evidence>
<keyword evidence="11" id="KW-1185">Reference proteome</keyword>